<dbReference type="Pfam" id="PF21352">
    <property type="entry name" value="Zn_ribbon_Thio2"/>
    <property type="match status" value="1"/>
</dbReference>
<dbReference type="Gene3D" id="3.40.30.10">
    <property type="entry name" value="Glutaredoxin"/>
    <property type="match status" value="1"/>
</dbReference>
<keyword evidence="4" id="KW-0676">Redox-active center</keyword>
<dbReference type="InterPro" id="IPR049299">
    <property type="entry name" value="Thio2_N"/>
</dbReference>
<dbReference type="PROSITE" id="PS51352">
    <property type="entry name" value="THIOREDOXIN_2"/>
    <property type="match status" value="1"/>
</dbReference>
<keyword evidence="2" id="KW-0249">Electron transport</keyword>
<keyword evidence="1" id="KW-0813">Transport</keyword>
<accession>A0A3B9L0B6</accession>
<dbReference type="AlphaFoldDB" id="A0A3B9L0B6"/>
<evidence type="ECO:0000256" key="4">
    <source>
        <dbReference type="ARBA" id="ARBA00023284"/>
    </source>
</evidence>
<feature type="domain" description="Thioredoxin" evidence="5">
    <location>
        <begin position="26"/>
        <end position="151"/>
    </location>
</feature>
<gene>
    <name evidence="6" type="ORF">DCG65_07400</name>
</gene>
<dbReference type="GO" id="GO:0015035">
    <property type="term" value="F:protein-disulfide reductase activity"/>
    <property type="evidence" value="ECO:0007669"/>
    <property type="project" value="TreeGrafter"/>
</dbReference>
<comment type="caution">
    <text evidence="6">The sequence shown here is derived from an EMBL/GenBank/DDBJ whole genome shotgun (WGS) entry which is preliminary data.</text>
</comment>
<dbReference type="Gene3D" id="2.30.30.380">
    <property type="entry name" value="Zn-finger domain of Sec23/24"/>
    <property type="match status" value="1"/>
</dbReference>
<dbReference type="PROSITE" id="PS00194">
    <property type="entry name" value="THIOREDOXIN_1"/>
    <property type="match status" value="1"/>
</dbReference>
<evidence type="ECO:0000313" key="6">
    <source>
        <dbReference type="EMBL" id="HAE94370.1"/>
    </source>
</evidence>
<name>A0A3B9L0B6_9PROT</name>
<evidence type="ECO:0000256" key="2">
    <source>
        <dbReference type="ARBA" id="ARBA00022982"/>
    </source>
</evidence>
<evidence type="ECO:0000256" key="3">
    <source>
        <dbReference type="ARBA" id="ARBA00023157"/>
    </source>
</evidence>
<dbReference type="CDD" id="cd02947">
    <property type="entry name" value="TRX_family"/>
    <property type="match status" value="1"/>
</dbReference>
<dbReference type="Proteomes" id="UP000259173">
    <property type="component" value="Unassembled WGS sequence"/>
</dbReference>
<dbReference type="PANTHER" id="PTHR45663:SF11">
    <property type="entry name" value="GEO12009P1"/>
    <property type="match status" value="1"/>
</dbReference>
<dbReference type="InterPro" id="IPR036249">
    <property type="entry name" value="Thioredoxin-like_sf"/>
</dbReference>
<dbReference type="Pfam" id="PF00085">
    <property type="entry name" value="Thioredoxin"/>
    <property type="match status" value="1"/>
</dbReference>
<dbReference type="SUPFAM" id="SSF52833">
    <property type="entry name" value="Thioredoxin-like"/>
    <property type="match status" value="1"/>
</dbReference>
<evidence type="ECO:0000256" key="1">
    <source>
        <dbReference type="ARBA" id="ARBA00022448"/>
    </source>
</evidence>
<proteinExistence type="predicted"/>
<dbReference type="GO" id="GO:0005829">
    <property type="term" value="C:cytosol"/>
    <property type="evidence" value="ECO:0007669"/>
    <property type="project" value="TreeGrafter"/>
</dbReference>
<protein>
    <submittedName>
        <fullName evidence="6">Thiol reductase thioredoxin</fullName>
    </submittedName>
</protein>
<evidence type="ECO:0000259" key="5">
    <source>
        <dbReference type="PROSITE" id="PS51352"/>
    </source>
</evidence>
<dbReference type="EMBL" id="DMBR01000222">
    <property type="protein sequence ID" value="HAE94370.1"/>
    <property type="molecule type" value="Genomic_DNA"/>
</dbReference>
<dbReference type="PRINTS" id="PR00421">
    <property type="entry name" value="THIOREDOXIN"/>
</dbReference>
<reference evidence="6 7" key="1">
    <citation type="journal article" date="2018" name="Nat. Biotechnol.">
        <title>A standardized bacterial taxonomy based on genome phylogeny substantially revises the tree of life.</title>
        <authorList>
            <person name="Parks D.H."/>
            <person name="Chuvochina M."/>
            <person name="Waite D.W."/>
            <person name="Rinke C."/>
            <person name="Skarshewski A."/>
            <person name="Chaumeil P.A."/>
            <person name="Hugenholtz P."/>
        </authorList>
    </citation>
    <scope>NUCLEOTIDE SEQUENCE [LARGE SCALE GENOMIC DNA]</scope>
    <source>
        <strain evidence="6">UBA8557</strain>
    </source>
</reference>
<dbReference type="InterPro" id="IPR013766">
    <property type="entry name" value="Thioredoxin_domain"/>
</dbReference>
<dbReference type="PANTHER" id="PTHR45663">
    <property type="entry name" value="GEO12009P1"/>
    <property type="match status" value="1"/>
</dbReference>
<dbReference type="RefSeq" id="WP_272983550.1">
    <property type="nucleotide sequence ID" value="NZ_CAXEMP010000358.1"/>
</dbReference>
<keyword evidence="3" id="KW-1015">Disulfide bond</keyword>
<dbReference type="InterPro" id="IPR017937">
    <property type="entry name" value="Thioredoxin_CS"/>
</dbReference>
<dbReference type="GO" id="GO:0045454">
    <property type="term" value="P:cell redox homeostasis"/>
    <property type="evidence" value="ECO:0007669"/>
    <property type="project" value="TreeGrafter"/>
</dbReference>
<sequence length="151" mass="16337">MATKHIVCTKCGRINRVPTDKQLASGQCGACQSKLSADTPIDISETVLNRLLAKDEGSFLLDVWAPWCGPCRMMAPAYMETAKHYGGALRFLKLNTEAFPNAGAALNVRGIPALLMFQSGSIVDQRAGVMTSQMMTKWIDNSNIAASLTEI</sequence>
<evidence type="ECO:0000313" key="7">
    <source>
        <dbReference type="Proteomes" id="UP000259173"/>
    </source>
</evidence>
<organism evidence="6 7">
    <name type="scientific">Hyphomonas atlantica</name>
    <dbReference type="NCBI Taxonomy" id="1280948"/>
    <lineage>
        <taxon>Bacteria</taxon>
        <taxon>Pseudomonadati</taxon>
        <taxon>Pseudomonadota</taxon>
        <taxon>Alphaproteobacteria</taxon>
        <taxon>Hyphomonadales</taxon>
        <taxon>Hyphomonadaceae</taxon>
        <taxon>Hyphomonas</taxon>
    </lineage>
</organism>